<keyword evidence="2" id="KW-1185">Reference proteome</keyword>
<evidence type="ECO:0000313" key="2">
    <source>
        <dbReference type="Proteomes" id="UP000550401"/>
    </source>
</evidence>
<dbReference type="EMBL" id="JACGXL010000002">
    <property type="protein sequence ID" value="MBA8887458.1"/>
    <property type="molecule type" value="Genomic_DNA"/>
</dbReference>
<accession>A0A839F1S5</accession>
<dbReference type="AlphaFoldDB" id="A0A839F1S5"/>
<comment type="caution">
    <text evidence="1">The sequence shown here is derived from an EMBL/GenBank/DDBJ whole genome shotgun (WGS) entry which is preliminary data.</text>
</comment>
<organism evidence="1 2">
    <name type="scientific">Dokdonella fugitiva</name>
    <dbReference type="NCBI Taxonomy" id="328517"/>
    <lineage>
        <taxon>Bacteria</taxon>
        <taxon>Pseudomonadati</taxon>
        <taxon>Pseudomonadota</taxon>
        <taxon>Gammaproteobacteria</taxon>
        <taxon>Lysobacterales</taxon>
        <taxon>Rhodanobacteraceae</taxon>
        <taxon>Dokdonella</taxon>
    </lineage>
</organism>
<reference evidence="1 2" key="1">
    <citation type="submission" date="2020-07" db="EMBL/GenBank/DDBJ databases">
        <title>Genomic Encyclopedia of Type Strains, Phase IV (KMG-V): Genome sequencing to study the core and pangenomes of soil and plant-associated prokaryotes.</title>
        <authorList>
            <person name="Whitman W."/>
        </authorList>
    </citation>
    <scope>NUCLEOTIDE SEQUENCE [LARGE SCALE GENOMIC DNA]</scope>
    <source>
        <strain evidence="1 2">RH2WT43</strain>
    </source>
</reference>
<gene>
    <name evidence="1" type="ORF">FHW12_001672</name>
</gene>
<sequence>MHALLLLSIALLAFGGLRWAMHRPVAHAAGVLVDAVPRQTDPSDRSLVQHGDYALQPLADFDIEARVLSRADYSFDAGAALSPTDLALGWGRMSDTAVIDALDIEQSVRYFSYRWRDAPPIPPAEIVRSATNLHAIPTDAATARALARVRVGDVVELRGRLVEASRADGWHWRSSLSREDSGAGACELMLVESIDRRPARSD</sequence>
<dbReference type="Proteomes" id="UP000550401">
    <property type="component" value="Unassembled WGS sequence"/>
</dbReference>
<proteinExistence type="predicted"/>
<name>A0A839F1S5_9GAMM</name>
<evidence type="ECO:0000313" key="1">
    <source>
        <dbReference type="EMBL" id="MBA8887458.1"/>
    </source>
</evidence>
<dbReference type="RefSeq" id="WP_259392932.1">
    <property type="nucleotide sequence ID" value="NZ_JACGXL010000002.1"/>
</dbReference>
<protein>
    <submittedName>
        <fullName evidence="1">Uncharacterized protein</fullName>
    </submittedName>
</protein>